<protein>
    <submittedName>
        <fullName evidence="1">Uncharacterized protein</fullName>
    </submittedName>
</protein>
<dbReference type="EMBL" id="JBHUMX010000008">
    <property type="protein sequence ID" value="MFD2627970.1"/>
    <property type="molecule type" value="Genomic_DNA"/>
</dbReference>
<comment type="caution">
    <text evidence="1">The sequence shown here is derived from an EMBL/GenBank/DDBJ whole genome shotgun (WGS) entry which is preliminary data.</text>
</comment>
<dbReference type="Proteomes" id="UP001597451">
    <property type="component" value="Unassembled WGS sequence"/>
</dbReference>
<proteinExistence type="predicted"/>
<evidence type="ECO:0000313" key="2">
    <source>
        <dbReference type="Proteomes" id="UP001597451"/>
    </source>
</evidence>
<sequence>MVDCTLPLVDWVSDWLIAHYPWSIGNRDWLIAQPSWLMGNKIG</sequence>
<organism evidence="1 2">
    <name type="scientific">Oceanobacillus kapialis</name>
    <dbReference type="NCBI Taxonomy" id="481353"/>
    <lineage>
        <taxon>Bacteria</taxon>
        <taxon>Bacillati</taxon>
        <taxon>Bacillota</taxon>
        <taxon>Bacilli</taxon>
        <taxon>Bacillales</taxon>
        <taxon>Bacillaceae</taxon>
        <taxon>Oceanobacillus</taxon>
    </lineage>
</organism>
<accession>A0ABW5PXR0</accession>
<keyword evidence="2" id="KW-1185">Reference proteome</keyword>
<evidence type="ECO:0000313" key="1">
    <source>
        <dbReference type="EMBL" id="MFD2627970.1"/>
    </source>
</evidence>
<gene>
    <name evidence="1" type="ORF">ACFSUN_04060</name>
</gene>
<dbReference type="RefSeq" id="WP_379560651.1">
    <property type="nucleotide sequence ID" value="NZ_JBHUMX010000008.1"/>
</dbReference>
<reference evidence="2" key="1">
    <citation type="journal article" date="2019" name="Int. J. Syst. Evol. Microbiol.">
        <title>The Global Catalogue of Microorganisms (GCM) 10K type strain sequencing project: providing services to taxonomists for standard genome sequencing and annotation.</title>
        <authorList>
            <consortium name="The Broad Institute Genomics Platform"/>
            <consortium name="The Broad Institute Genome Sequencing Center for Infectious Disease"/>
            <person name="Wu L."/>
            <person name="Ma J."/>
        </authorList>
    </citation>
    <scope>NUCLEOTIDE SEQUENCE [LARGE SCALE GENOMIC DNA]</scope>
    <source>
        <strain evidence="2">TISTR 1858</strain>
    </source>
</reference>
<name>A0ABW5PXR0_9BACI</name>